<sequence>MANTLTAAATAAAATTVSWSSFGWLISAFGIGTAAGAALAGAADGSWLVPAAAAATALLLAATLRPHLTPAAAPRTPAP</sequence>
<dbReference type="RefSeq" id="WP_190043349.1">
    <property type="nucleotide sequence ID" value="NZ_BNBE01000002.1"/>
</dbReference>
<keyword evidence="3" id="KW-1185">Reference proteome</keyword>
<evidence type="ECO:0000313" key="2">
    <source>
        <dbReference type="EMBL" id="GHG13780.1"/>
    </source>
</evidence>
<keyword evidence="1" id="KW-1133">Transmembrane helix</keyword>
<dbReference type="AlphaFoldDB" id="A0A919EQA0"/>
<keyword evidence="1" id="KW-0472">Membrane</keyword>
<dbReference type="Proteomes" id="UP000632849">
    <property type="component" value="Unassembled WGS sequence"/>
</dbReference>
<feature type="transmembrane region" description="Helical" evidence="1">
    <location>
        <begin position="47"/>
        <end position="64"/>
    </location>
</feature>
<organism evidence="2 3">
    <name type="scientific">Streptomyces filamentosus</name>
    <name type="common">Streptomyces roseosporus</name>
    <dbReference type="NCBI Taxonomy" id="67294"/>
    <lineage>
        <taxon>Bacteria</taxon>
        <taxon>Bacillati</taxon>
        <taxon>Actinomycetota</taxon>
        <taxon>Actinomycetes</taxon>
        <taxon>Kitasatosporales</taxon>
        <taxon>Streptomycetaceae</taxon>
        <taxon>Streptomyces</taxon>
    </lineage>
</organism>
<name>A0A919EQA0_STRFL</name>
<gene>
    <name evidence="2" type="ORF">GCM10017667_54760</name>
</gene>
<protein>
    <submittedName>
        <fullName evidence="2">Uncharacterized protein</fullName>
    </submittedName>
</protein>
<keyword evidence="1" id="KW-0812">Transmembrane</keyword>
<evidence type="ECO:0000256" key="1">
    <source>
        <dbReference type="SAM" id="Phobius"/>
    </source>
</evidence>
<dbReference type="EMBL" id="BNBE01000002">
    <property type="protein sequence ID" value="GHG13780.1"/>
    <property type="molecule type" value="Genomic_DNA"/>
</dbReference>
<accession>A0A919EQA0</accession>
<comment type="caution">
    <text evidence="2">The sequence shown here is derived from an EMBL/GenBank/DDBJ whole genome shotgun (WGS) entry which is preliminary data.</text>
</comment>
<evidence type="ECO:0000313" key="3">
    <source>
        <dbReference type="Proteomes" id="UP000632849"/>
    </source>
</evidence>
<proteinExistence type="predicted"/>
<reference evidence="2" key="1">
    <citation type="journal article" date="2014" name="Int. J. Syst. Evol. Microbiol.">
        <title>Complete genome sequence of Corynebacterium casei LMG S-19264T (=DSM 44701T), isolated from a smear-ripened cheese.</title>
        <authorList>
            <consortium name="US DOE Joint Genome Institute (JGI-PGF)"/>
            <person name="Walter F."/>
            <person name="Albersmeier A."/>
            <person name="Kalinowski J."/>
            <person name="Ruckert C."/>
        </authorList>
    </citation>
    <scope>NUCLEOTIDE SEQUENCE</scope>
    <source>
        <strain evidence="2">JCM 4122</strain>
    </source>
</reference>
<reference evidence="2" key="2">
    <citation type="submission" date="2020-09" db="EMBL/GenBank/DDBJ databases">
        <authorList>
            <person name="Sun Q."/>
            <person name="Ohkuma M."/>
        </authorList>
    </citation>
    <scope>NUCLEOTIDE SEQUENCE</scope>
    <source>
        <strain evidence="2">JCM 4122</strain>
    </source>
</reference>